<comment type="similarity">
    <text evidence="5">Belongs to the SAT4 family.</text>
</comment>
<dbReference type="Proteomes" id="UP000028045">
    <property type="component" value="Unassembled WGS sequence"/>
</dbReference>
<dbReference type="OrthoDB" id="10017208at2759"/>
<evidence type="ECO:0000259" key="8">
    <source>
        <dbReference type="Pfam" id="PF20684"/>
    </source>
</evidence>
<feature type="transmembrane region" description="Helical" evidence="7">
    <location>
        <begin position="20"/>
        <end position="38"/>
    </location>
</feature>
<keyword evidence="2 7" id="KW-0812">Transmembrane</keyword>
<reference evidence="9 10" key="1">
    <citation type="journal article" date="2014" name="BMC Genomics">
        <title>Comparative genome sequencing reveals chemotype-specific gene clusters in the toxigenic black mold Stachybotrys.</title>
        <authorList>
            <person name="Semeiks J."/>
            <person name="Borek D."/>
            <person name="Otwinowski Z."/>
            <person name="Grishin N.V."/>
        </authorList>
    </citation>
    <scope>NUCLEOTIDE SEQUENCE [LARGE SCALE GENOMIC DNA]</scope>
    <source>
        <strain evidence="10">CBS 109288 / IBT 7711</strain>
    </source>
</reference>
<feature type="transmembrane region" description="Helical" evidence="7">
    <location>
        <begin position="58"/>
        <end position="81"/>
    </location>
</feature>
<feature type="region of interest" description="Disordered" evidence="6">
    <location>
        <begin position="310"/>
        <end position="339"/>
    </location>
</feature>
<evidence type="ECO:0000256" key="5">
    <source>
        <dbReference type="ARBA" id="ARBA00038359"/>
    </source>
</evidence>
<feature type="transmembrane region" description="Helical" evidence="7">
    <location>
        <begin position="217"/>
        <end position="239"/>
    </location>
</feature>
<evidence type="ECO:0000256" key="7">
    <source>
        <dbReference type="SAM" id="Phobius"/>
    </source>
</evidence>
<dbReference type="AlphaFoldDB" id="A0A084AWD6"/>
<evidence type="ECO:0000256" key="1">
    <source>
        <dbReference type="ARBA" id="ARBA00004141"/>
    </source>
</evidence>
<evidence type="ECO:0000313" key="9">
    <source>
        <dbReference type="EMBL" id="KEY69615.1"/>
    </source>
</evidence>
<keyword evidence="4 7" id="KW-0472">Membrane</keyword>
<evidence type="ECO:0000256" key="2">
    <source>
        <dbReference type="ARBA" id="ARBA00022692"/>
    </source>
</evidence>
<proteinExistence type="inferred from homology"/>
<evidence type="ECO:0000256" key="3">
    <source>
        <dbReference type="ARBA" id="ARBA00022989"/>
    </source>
</evidence>
<evidence type="ECO:0000256" key="4">
    <source>
        <dbReference type="ARBA" id="ARBA00023136"/>
    </source>
</evidence>
<feature type="transmembrane region" description="Helical" evidence="7">
    <location>
        <begin position="101"/>
        <end position="124"/>
    </location>
</feature>
<feature type="transmembrane region" description="Helical" evidence="7">
    <location>
        <begin position="259"/>
        <end position="279"/>
    </location>
</feature>
<evidence type="ECO:0000256" key="6">
    <source>
        <dbReference type="SAM" id="MobiDB-lite"/>
    </source>
</evidence>
<keyword evidence="3 7" id="KW-1133">Transmembrane helix</keyword>
<dbReference type="InterPro" id="IPR052337">
    <property type="entry name" value="SAT4-like"/>
</dbReference>
<comment type="subcellular location">
    <subcellularLocation>
        <location evidence="1">Membrane</location>
        <topology evidence="1">Multi-pass membrane protein</topology>
    </subcellularLocation>
</comment>
<sequence length="391" mass="43643">MSSSAVLPELTPEQEAESNLARILGVSATFHILALIFVGVRMYTRFVIIKAPKLDDAFMLLATVGAVGAMICFILMGNYGLGRHRQTVDMPTFLQFRRYSWVYSLTAPIIAYSILKISIALSLIRLSRSKWYSWTLWGVIGFIVSYTIVAMCSFFFHCRPMAGSWNRTIPGAQCYPQDLFVAFSLMNTAFNMTTDVICATLPIPIIYNLNMKLRTRIYLIVIMSLGWVTVGMGVVKAIYQIALPITPDAQFEYSIQFWGFLQFNLGIIVACCPTLRPLLGKALKLSSRDKYYGDYYGSKSRGLGAGAGGVMSGPMRSNRRSQHPGTLNEEDGFEMMDAPSDYNRKKTIQTTVQGGHGMTIYDKGERSGSEEMILQDTNGKGILRTTEIEVR</sequence>
<dbReference type="Pfam" id="PF20684">
    <property type="entry name" value="Fung_rhodopsin"/>
    <property type="match status" value="1"/>
</dbReference>
<dbReference type="PANTHER" id="PTHR33048">
    <property type="entry name" value="PTH11-LIKE INTEGRAL MEMBRANE PROTEIN (AFU_ORTHOLOGUE AFUA_5G11245)"/>
    <property type="match status" value="1"/>
</dbReference>
<evidence type="ECO:0000313" key="10">
    <source>
        <dbReference type="Proteomes" id="UP000028045"/>
    </source>
</evidence>
<feature type="domain" description="Rhodopsin" evidence="8">
    <location>
        <begin position="40"/>
        <end position="280"/>
    </location>
</feature>
<dbReference type="PANTHER" id="PTHR33048:SF167">
    <property type="entry name" value="INTEGRAL MEMBRANE PROTEIN"/>
    <property type="match status" value="1"/>
</dbReference>
<dbReference type="HOGENOM" id="CLU_028200_3_5_1"/>
<dbReference type="InterPro" id="IPR049326">
    <property type="entry name" value="Rhodopsin_dom_fungi"/>
</dbReference>
<dbReference type="GO" id="GO:0016020">
    <property type="term" value="C:membrane"/>
    <property type="evidence" value="ECO:0007669"/>
    <property type="project" value="UniProtKB-SubCell"/>
</dbReference>
<feature type="transmembrane region" description="Helical" evidence="7">
    <location>
        <begin position="136"/>
        <end position="156"/>
    </location>
</feature>
<accession>A0A084AWD6</accession>
<keyword evidence="10" id="KW-1185">Reference proteome</keyword>
<gene>
    <name evidence="9" type="ORF">S7711_06241</name>
</gene>
<protein>
    <recommendedName>
        <fullName evidence="8">Rhodopsin domain-containing protein</fullName>
    </recommendedName>
</protein>
<dbReference type="EMBL" id="KL648521">
    <property type="protein sequence ID" value="KEY69615.1"/>
    <property type="molecule type" value="Genomic_DNA"/>
</dbReference>
<organism evidence="9 10">
    <name type="scientific">Stachybotrys chartarum (strain CBS 109288 / IBT 7711)</name>
    <name type="common">Toxic black mold</name>
    <name type="synonym">Stilbospora chartarum</name>
    <dbReference type="NCBI Taxonomy" id="1280523"/>
    <lineage>
        <taxon>Eukaryota</taxon>
        <taxon>Fungi</taxon>
        <taxon>Dikarya</taxon>
        <taxon>Ascomycota</taxon>
        <taxon>Pezizomycotina</taxon>
        <taxon>Sordariomycetes</taxon>
        <taxon>Hypocreomycetidae</taxon>
        <taxon>Hypocreales</taxon>
        <taxon>Stachybotryaceae</taxon>
        <taxon>Stachybotrys</taxon>
    </lineage>
</organism>
<name>A0A084AWD6_STACB</name>